<keyword evidence="1" id="KW-0472">Membrane</keyword>
<comment type="caution">
    <text evidence="2">The sequence shown here is derived from an EMBL/GenBank/DDBJ whole genome shotgun (WGS) entry which is preliminary data.</text>
</comment>
<name>A0A2M7LL30_9BACT</name>
<evidence type="ECO:0000313" key="2">
    <source>
        <dbReference type="EMBL" id="PIX68749.1"/>
    </source>
</evidence>
<keyword evidence="1" id="KW-0812">Transmembrane</keyword>
<sequence length="145" mass="17156">MTKDIKLYAKRIMQDYFEAIYTLIFFFPYFFSLGPLIKTLFYPWKHIVTKKEIRGFSFTEYFNRLLLNVMSSLIGASMRLSLISFCLIFEVLYVLSLPIITLLFTCIILPIFVVLYLLNPTEEELKEKEKNVFLASHCLKHENSL</sequence>
<keyword evidence="1" id="KW-1133">Transmembrane helix</keyword>
<organism evidence="2 3">
    <name type="scientific">Candidatus Roizmanbacteria bacterium CG_4_10_14_3_um_filter_39_13</name>
    <dbReference type="NCBI Taxonomy" id="1974831"/>
    <lineage>
        <taxon>Bacteria</taxon>
        <taxon>Candidatus Roizmaniibacteriota</taxon>
    </lineage>
</organism>
<reference evidence="3" key="1">
    <citation type="submission" date="2017-09" db="EMBL/GenBank/DDBJ databases">
        <title>Depth-based differentiation of microbial function through sediment-hosted aquifers and enrichment of novel symbionts in the deep terrestrial subsurface.</title>
        <authorList>
            <person name="Probst A.J."/>
            <person name="Ladd B."/>
            <person name="Jarett J.K."/>
            <person name="Geller-Mcgrath D.E."/>
            <person name="Sieber C.M.K."/>
            <person name="Emerson J.B."/>
            <person name="Anantharaman K."/>
            <person name="Thomas B.C."/>
            <person name="Malmstrom R."/>
            <person name="Stieglmeier M."/>
            <person name="Klingl A."/>
            <person name="Woyke T."/>
            <person name="Ryan C.M."/>
            <person name="Banfield J.F."/>
        </authorList>
    </citation>
    <scope>NUCLEOTIDE SEQUENCE [LARGE SCALE GENOMIC DNA]</scope>
</reference>
<proteinExistence type="predicted"/>
<dbReference type="Proteomes" id="UP000228500">
    <property type="component" value="Unassembled WGS sequence"/>
</dbReference>
<protein>
    <submittedName>
        <fullName evidence="2">Uncharacterized protein</fullName>
    </submittedName>
</protein>
<feature type="transmembrane region" description="Helical" evidence="1">
    <location>
        <begin position="99"/>
        <end position="118"/>
    </location>
</feature>
<feature type="transmembrane region" description="Helical" evidence="1">
    <location>
        <begin position="65"/>
        <end position="93"/>
    </location>
</feature>
<gene>
    <name evidence="2" type="ORF">COZ40_01640</name>
</gene>
<dbReference type="EMBL" id="PFJH01000069">
    <property type="protein sequence ID" value="PIX68749.1"/>
    <property type="molecule type" value="Genomic_DNA"/>
</dbReference>
<accession>A0A2M7LL30</accession>
<feature type="non-terminal residue" evidence="2">
    <location>
        <position position="145"/>
    </location>
</feature>
<evidence type="ECO:0000256" key="1">
    <source>
        <dbReference type="SAM" id="Phobius"/>
    </source>
</evidence>
<dbReference type="AlphaFoldDB" id="A0A2M7LL30"/>
<feature type="transmembrane region" description="Helical" evidence="1">
    <location>
        <begin position="20"/>
        <end position="44"/>
    </location>
</feature>
<evidence type="ECO:0000313" key="3">
    <source>
        <dbReference type="Proteomes" id="UP000228500"/>
    </source>
</evidence>